<dbReference type="Gene3D" id="1.20.58.340">
    <property type="entry name" value="Magnesium transport protein CorA, transmembrane region"/>
    <property type="match status" value="1"/>
</dbReference>
<feature type="region of interest" description="Disordered" evidence="5">
    <location>
        <begin position="382"/>
        <end position="405"/>
    </location>
</feature>
<evidence type="ECO:0000256" key="1">
    <source>
        <dbReference type="ARBA" id="ARBA00004141"/>
    </source>
</evidence>
<reference evidence="7 8" key="1">
    <citation type="submission" date="2019-06" db="EMBL/GenBank/DDBJ databases">
        <title>Draft genome sequence of the filamentous fungus Phialemoniopsis curvata isolated from diesel fuel.</title>
        <authorList>
            <person name="Varaljay V.A."/>
            <person name="Lyon W.J."/>
            <person name="Crouch A.L."/>
            <person name="Drake C.E."/>
            <person name="Hollomon J.M."/>
            <person name="Nadeau L.J."/>
            <person name="Nunn H.S."/>
            <person name="Stevenson B.S."/>
            <person name="Bojanowski C.L."/>
            <person name="Crookes-Goodson W.J."/>
        </authorList>
    </citation>
    <scope>NUCLEOTIDE SEQUENCE [LARGE SCALE GENOMIC DNA]</scope>
    <source>
        <strain evidence="7 8">D216</strain>
    </source>
</reference>
<dbReference type="OrthoDB" id="3561681at2759"/>
<dbReference type="InParanoid" id="A0A507APG3"/>
<keyword evidence="3 6" id="KW-1133">Transmembrane helix</keyword>
<dbReference type="Proteomes" id="UP000319257">
    <property type="component" value="Unassembled WGS sequence"/>
</dbReference>
<evidence type="ECO:0000313" key="8">
    <source>
        <dbReference type="Proteomes" id="UP000319257"/>
    </source>
</evidence>
<feature type="transmembrane region" description="Helical" evidence="6">
    <location>
        <begin position="475"/>
        <end position="497"/>
    </location>
</feature>
<dbReference type="SUPFAM" id="SSF144083">
    <property type="entry name" value="Magnesium transport protein CorA, transmembrane region"/>
    <property type="match status" value="1"/>
</dbReference>
<gene>
    <name evidence="7" type="ORF">E0L32_000912</name>
</gene>
<protein>
    <submittedName>
        <fullName evidence="7">Uncharacterized protein</fullName>
    </submittedName>
</protein>
<dbReference type="GO" id="GO:0016020">
    <property type="term" value="C:membrane"/>
    <property type="evidence" value="ECO:0007669"/>
    <property type="project" value="UniProtKB-SubCell"/>
</dbReference>
<dbReference type="AlphaFoldDB" id="A0A507APG3"/>
<feature type="compositionally biased region" description="Basic and acidic residues" evidence="5">
    <location>
        <begin position="395"/>
        <end position="405"/>
    </location>
</feature>
<keyword evidence="2 6" id="KW-0812">Transmembrane</keyword>
<accession>A0A507APG3</accession>
<evidence type="ECO:0000256" key="5">
    <source>
        <dbReference type="SAM" id="MobiDB-lite"/>
    </source>
</evidence>
<dbReference type="EMBL" id="SKBQ01000003">
    <property type="protein sequence ID" value="TPX12735.1"/>
    <property type="molecule type" value="Genomic_DNA"/>
</dbReference>
<feature type="transmembrane region" description="Helical" evidence="6">
    <location>
        <begin position="509"/>
        <end position="532"/>
    </location>
</feature>
<organism evidence="7 8">
    <name type="scientific">Thyridium curvatum</name>
    <dbReference type="NCBI Taxonomy" id="1093900"/>
    <lineage>
        <taxon>Eukaryota</taxon>
        <taxon>Fungi</taxon>
        <taxon>Dikarya</taxon>
        <taxon>Ascomycota</taxon>
        <taxon>Pezizomycotina</taxon>
        <taxon>Sordariomycetes</taxon>
        <taxon>Sordariomycetidae</taxon>
        <taxon>Thyridiales</taxon>
        <taxon>Thyridiaceae</taxon>
        <taxon>Thyridium</taxon>
    </lineage>
</organism>
<sequence>MKEAFVWNLSGDTEWDCWLQDECPSIDRDFGPGLVFVIAKRIHEPLAILNTNGTWKIPLAEWVEHNLTPERRITHRALTFETIAEKTRHVGSSKEVPVMSGQRSVRSLPFSQKVFRSLTAKFHTHGSIASVISRADIPVFSSSQVRLEDENGDDHPAYVYNCRTSNAWEMDLALSATYFPEYGLTFAIIFGCPLQVEQEILMRVAASLAQCEHPMILPGIFAELERTRHVNFIEAVIDEIETKIFQLDFTRKDMEGLPDAETETRNQQKRSAWLDTTYLRNGLITWSRQLGKMSRHAEEVDLTANTSHPNSRSYHPSRTQDMSSLKYLNDEMPCAEALVEHDQVHSCFQKTNEKTVSTNPEVPVQGKFEPYTEIRKLRMSPLRASPRPTTSIQDHSSDVSKVDERSDGMAAASLRRIGRRIHDRLEDIIDEYDDKIRDCTMRIEGMAMATQWAYGETNVQIAIGTNRDSKLMRSIAFVTMFFLPGTFLASVFSMGFFKWDGDSGSVSSYIWIYALTVVVLTLLTVGLWWYFIQYRPSRRSKMARSDEEVG</sequence>
<comment type="subcellular location">
    <subcellularLocation>
        <location evidence="1">Membrane</location>
        <topology evidence="1">Multi-pass membrane protein</topology>
    </subcellularLocation>
</comment>
<evidence type="ECO:0000256" key="4">
    <source>
        <dbReference type="ARBA" id="ARBA00023136"/>
    </source>
</evidence>
<evidence type="ECO:0000256" key="6">
    <source>
        <dbReference type="SAM" id="Phobius"/>
    </source>
</evidence>
<dbReference type="STRING" id="1093900.A0A507APG3"/>
<name>A0A507APG3_9PEZI</name>
<keyword evidence="4 6" id="KW-0472">Membrane</keyword>
<evidence type="ECO:0000313" key="7">
    <source>
        <dbReference type="EMBL" id="TPX12735.1"/>
    </source>
</evidence>
<proteinExistence type="predicted"/>
<evidence type="ECO:0000256" key="3">
    <source>
        <dbReference type="ARBA" id="ARBA00022989"/>
    </source>
</evidence>
<comment type="caution">
    <text evidence="7">The sequence shown here is derived from an EMBL/GenBank/DDBJ whole genome shotgun (WGS) entry which is preliminary data.</text>
</comment>
<keyword evidence="8" id="KW-1185">Reference proteome</keyword>
<dbReference type="GeneID" id="41968359"/>
<dbReference type="RefSeq" id="XP_030994446.1">
    <property type="nucleotide sequence ID" value="XM_031144066.1"/>
</dbReference>
<evidence type="ECO:0000256" key="2">
    <source>
        <dbReference type="ARBA" id="ARBA00022692"/>
    </source>
</evidence>
<dbReference type="InterPro" id="IPR045863">
    <property type="entry name" value="CorA_TM1_TM2"/>
</dbReference>